<gene>
    <name evidence="2" type="ORF">NPE20_06330</name>
</gene>
<protein>
    <submittedName>
        <fullName evidence="2">Erythromycin esterase family protein</fullName>
    </submittedName>
</protein>
<comment type="caution">
    <text evidence="2">The sequence shown here is derived from an EMBL/GenBank/DDBJ whole genome shotgun (WGS) entry which is preliminary data.</text>
</comment>
<sequence>MPNAPKRILLSLALTTFCFVNAVAQQASLSWVNDHALSINNDDKYLRYLVDQLKGNAILGLGEASHGTHEFSVEKNHIVQYLIANAGYKSIGFEFGYTKMAAINNYLQTGKGDLKNLMVDLRLFNTKEMFDLFQSIKVYNDSHMVKEKVILFGFDNDFFKVDNDSSAVYCLNYLHQHPDVYIRGKAAIPVLKRLNTPEVNNIYELSDEERATLAYLNNEVEAKGGSVANFSAEFKKRISLLYQGTLLSNPLARDEFMAQNLAEFQQGNKLKTIIWGHNVHLAKDTTMAQCKGMGYYVRQKYKKQYYVVGFDTFKGSVNVLDDDKFVADRFEAQPASFSALFAQAKVPAFFINLDKATGPLYNKSNYITNLFANLGNMRRLPMRPGIDFDALIFIKETTPTTVLN</sequence>
<evidence type="ECO:0000256" key="1">
    <source>
        <dbReference type="SAM" id="SignalP"/>
    </source>
</evidence>
<evidence type="ECO:0000313" key="3">
    <source>
        <dbReference type="Proteomes" id="UP001204376"/>
    </source>
</evidence>
<keyword evidence="3" id="KW-1185">Reference proteome</keyword>
<dbReference type="RefSeq" id="WP_256537766.1">
    <property type="nucleotide sequence ID" value="NZ_JANHOH010000001.1"/>
</dbReference>
<dbReference type="CDD" id="cd14728">
    <property type="entry name" value="Ere-like"/>
    <property type="match status" value="1"/>
</dbReference>
<dbReference type="InterPro" id="IPR052036">
    <property type="entry name" value="Hydrolase/PRTase-associated"/>
</dbReference>
<organism evidence="2 3">
    <name type="scientific">Mucilaginibacter aquariorum</name>
    <dbReference type="NCBI Taxonomy" id="2967225"/>
    <lineage>
        <taxon>Bacteria</taxon>
        <taxon>Pseudomonadati</taxon>
        <taxon>Bacteroidota</taxon>
        <taxon>Sphingobacteriia</taxon>
        <taxon>Sphingobacteriales</taxon>
        <taxon>Sphingobacteriaceae</taxon>
        <taxon>Mucilaginibacter</taxon>
    </lineage>
</organism>
<dbReference type="Pfam" id="PF05139">
    <property type="entry name" value="Erythro_esteras"/>
    <property type="match status" value="1"/>
</dbReference>
<feature type="chain" id="PRO_5046781168" evidence="1">
    <location>
        <begin position="23"/>
        <end position="404"/>
    </location>
</feature>
<dbReference type="PANTHER" id="PTHR31299:SF0">
    <property type="entry name" value="ESTERASE, PUTATIVE (AFU_ORTHOLOGUE AFUA_1G05850)-RELATED"/>
    <property type="match status" value="1"/>
</dbReference>
<dbReference type="EMBL" id="JANHOH010000001">
    <property type="protein sequence ID" value="MCQ6957563.1"/>
    <property type="molecule type" value="Genomic_DNA"/>
</dbReference>
<dbReference type="InterPro" id="IPR007815">
    <property type="entry name" value="Emycin_Estase"/>
</dbReference>
<name>A0ABT1T0P0_9SPHI</name>
<accession>A0ABT1T0P0</accession>
<feature type="signal peptide" evidence="1">
    <location>
        <begin position="1"/>
        <end position="22"/>
    </location>
</feature>
<dbReference type="Gene3D" id="1.20.1440.30">
    <property type="entry name" value="Biosynthetic Protein domain"/>
    <property type="match status" value="1"/>
</dbReference>
<proteinExistence type="predicted"/>
<dbReference type="Gene3D" id="3.30.1870.10">
    <property type="entry name" value="EreA-like, domain 2"/>
    <property type="match status" value="1"/>
</dbReference>
<evidence type="ECO:0000313" key="2">
    <source>
        <dbReference type="EMBL" id="MCQ6957563.1"/>
    </source>
</evidence>
<keyword evidence="1" id="KW-0732">Signal</keyword>
<dbReference type="SUPFAM" id="SSF159501">
    <property type="entry name" value="EreA/ChaN-like"/>
    <property type="match status" value="1"/>
</dbReference>
<dbReference type="PANTHER" id="PTHR31299">
    <property type="entry name" value="ESTERASE, PUTATIVE (AFU_ORTHOLOGUE AFUA_1G05850)-RELATED"/>
    <property type="match status" value="1"/>
</dbReference>
<reference evidence="2 3" key="1">
    <citation type="submission" date="2022-07" db="EMBL/GenBank/DDBJ databases">
        <title>Mucilaginibacter sp. JC4.</title>
        <authorList>
            <person name="Le V."/>
            <person name="Ko S.-R."/>
            <person name="Ahn C.-Y."/>
            <person name="Oh H.-M."/>
        </authorList>
    </citation>
    <scope>NUCLEOTIDE SEQUENCE [LARGE SCALE GENOMIC DNA]</scope>
    <source>
        <strain evidence="2 3">JC4</strain>
    </source>
</reference>
<dbReference type="Proteomes" id="UP001204376">
    <property type="component" value="Unassembled WGS sequence"/>
</dbReference>
<dbReference type="Gene3D" id="3.40.1660.10">
    <property type="entry name" value="EreA-like (biosynthetic domain)"/>
    <property type="match status" value="1"/>
</dbReference>